<dbReference type="SUPFAM" id="SSF51004">
    <property type="entry name" value="C-terminal (heme d1) domain of cytochrome cd1-nitrite reductase"/>
    <property type="match status" value="1"/>
</dbReference>
<dbReference type="InterPro" id="IPR000719">
    <property type="entry name" value="Prot_kinase_dom"/>
</dbReference>
<evidence type="ECO:0000256" key="1">
    <source>
        <dbReference type="ARBA" id="ARBA00008874"/>
    </source>
</evidence>
<dbReference type="PROSITE" id="PS50011">
    <property type="entry name" value="PROTEIN_KINASE_DOM"/>
    <property type="match status" value="1"/>
</dbReference>
<gene>
    <name evidence="5" type="ORF">MF672_050850</name>
</gene>
<dbReference type="InterPro" id="IPR049052">
    <property type="entry name" value="nSTAND1"/>
</dbReference>
<reference evidence="5 6" key="1">
    <citation type="submission" date="2022-04" db="EMBL/GenBank/DDBJ databases">
        <title>Genome draft of Actinomadura sp. ATCC 31491.</title>
        <authorList>
            <person name="Shi X."/>
            <person name="Du Y."/>
        </authorList>
    </citation>
    <scope>NUCLEOTIDE SEQUENCE [LARGE SCALE GENOMIC DNA]</scope>
    <source>
        <strain evidence="5 6">ATCC 31491</strain>
        <plasmid evidence="5">unnamed1</plasmid>
    </source>
</reference>
<keyword evidence="2" id="KW-0547">Nucleotide-binding</keyword>
<evidence type="ECO:0000259" key="4">
    <source>
        <dbReference type="PROSITE" id="PS50011"/>
    </source>
</evidence>
<dbReference type="PANTHER" id="PTHR45832:SF22">
    <property type="entry name" value="SERINE_THREONINE-PROTEIN KINASE SAMKA-RELATED"/>
    <property type="match status" value="1"/>
</dbReference>
<comment type="caution">
    <text evidence="5">The sequence shown here is derived from an EMBL/GenBank/DDBJ whole genome shotgun (WGS) entry which is preliminary data.</text>
</comment>
<sequence>MLIDGDPQQLGTYWLAGRLGAGGQGVVYEGYAEDGTRVAIKVLHTGQVAELAKEATAAQRVASFCTARIIEARLDGPRPYIVSEYVGGQSLRAAVAAGRRFSGGDLHRLATAVATALTAIHDAGVVHRDLKPDNVLLGPDGPRVIDFGIARTDDMSLTETGLVKGTPTYMAPEVFTGHRAGPPADVFAWGAIMLYAATGVDPFQADSLGAVMHRVMSATPDLSVLPAPLRPMVAAALSKEPLHRPRASELLLALVSGGTGLDLRHLLAEGGREASGMAAEADDPALGTLAEDAYAMLNADERELAPEVFLRLVTVGEHGDLSGRRAELAELLEGRTPPEVSSVTRILEVFGYLLARNGEEVWLARPALPLAWPRYRRWVETNRDGLAVHREILTAARRWDRSGRRDGDLFQGTSLEAALQWAATARRNITLSPAERDFLAAAATLTRRRTRRDRLVALSLAGLLTIALVAGGLAVQQGSLADERAERIAVQLDEAEASRLAQLADTYRQSDPRLAMQLSLAAWQLDRTPQTRTALTTSLAQREVAVFKDPATAAGTLRVLGADGRTMASVSGDAVRLWDVRTGRSAGGVAKLGLGGARPAAAALSPTGRRLLVATSEQAGVWDLRTGRRIAVWRFGHEVGDGLNLQYDSVDRYAVVRIGGGDRLWDVERNRRIRTSATLGPMTPSGEAVYSYPSFPITRIDRLRLPDLARQSTLSLDDRCDQCEWPLAGAPDGRSLAVSASDGLRIVATADGSVLGTLGQDGVAWNRGEATFSADGRLLATATHDDIQVWRPDGQFLTKVTLPEGLPEDYPSVPQVAFDGHVLRYLTEDRVVTVDLADLVQDARGRSWAEAALTSGRLLATEDLEQIHLTTPGAAPGTPAQRRAEDDPVGALALSQDGRLAAVGGSRTISVLDTGTRRELARLTPSGFTETDRVVFSPDGTRLATVVDGTGSGTYRPGMWDWKARRLLWSQQVREVHDVEFSPDGRTLAVSTDAERLYSVASGEPMGGPFAGTGQGITLSSAVFTRDGRSIAIVDQGGRLTVYNVATRRPAGEPITGNLDGAAVRSPREDVVAVSTREGRVRLFDLVRKAPLGELPDGNRDGVQALAFTADGSRVLVLDGVGTVREQPVEPGAVAAAVCARAGKPLSRAEWARYVTGAAYRATCAR</sequence>
<comment type="similarity">
    <text evidence="1">Belongs to the protein kinase superfamily. STE Ser/Thr protein kinase family. STE20 subfamily.</text>
</comment>
<dbReference type="InterPro" id="IPR011047">
    <property type="entry name" value="Quinoprotein_ADH-like_sf"/>
</dbReference>
<keyword evidence="5" id="KW-0418">Kinase</keyword>
<name>A0ABT0GBT6_9ACTN</name>
<keyword evidence="5" id="KW-0614">Plasmid</keyword>
<feature type="domain" description="Protein kinase" evidence="4">
    <location>
        <begin position="13"/>
        <end position="268"/>
    </location>
</feature>
<dbReference type="CDD" id="cd14014">
    <property type="entry name" value="STKc_PknB_like"/>
    <property type="match status" value="1"/>
</dbReference>
<proteinExistence type="inferred from homology"/>
<dbReference type="InterPro" id="IPR008271">
    <property type="entry name" value="Ser/Thr_kinase_AS"/>
</dbReference>
<evidence type="ECO:0000256" key="3">
    <source>
        <dbReference type="ARBA" id="ARBA00022840"/>
    </source>
</evidence>
<dbReference type="InterPro" id="IPR011048">
    <property type="entry name" value="Haem_d1_sf"/>
</dbReference>
<protein>
    <submittedName>
        <fullName evidence="5">Serine/threonine-protein kinase</fullName>
    </submittedName>
</protein>
<dbReference type="Pfam" id="PF00069">
    <property type="entry name" value="Pkinase"/>
    <property type="match status" value="1"/>
</dbReference>
<accession>A0ABT0GBT6</accession>
<dbReference type="SUPFAM" id="SSF56112">
    <property type="entry name" value="Protein kinase-like (PK-like)"/>
    <property type="match status" value="1"/>
</dbReference>
<geneLocation type="plasmid" evidence="5">
    <name>unnamed1</name>
</geneLocation>
<evidence type="ECO:0000313" key="5">
    <source>
        <dbReference type="EMBL" id="MCK2222054.1"/>
    </source>
</evidence>
<dbReference type="Gene3D" id="2.130.10.10">
    <property type="entry name" value="YVTN repeat-like/Quinoprotein amine dehydrogenase"/>
    <property type="match status" value="4"/>
</dbReference>
<dbReference type="PROSITE" id="PS00108">
    <property type="entry name" value="PROTEIN_KINASE_ST"/>
    <property type="match status" value="1"/>
</dbReference>
<dbReference type="InterPro" id="IPR015943">
    <property type="entry name" value="WD40/YVTN_repeat-like_dom_sf"/>
</dbReference>
<keyword evidence="5" id="KW-0808">Transferase</keyword>
<dbReference type="RefSeq" id="WP_247815844.1">
    <property type="nucleotide sequence ID" value="NZ_JAKRKC020000004.1"/>
</dbReference>
<keyword evidence="3" id="KW-0067">ATP-binding</keyword>
<dbReference type="PANTHER" id="PTHR45832">
    <property type="entry name" value="SERINE/THREONINE-PROTEIN KINASE SAMKA-RELATED-RELATED"/>
    <property type="match status" value="1"/>
</dbReference>
<dbReference type="EMBL" id="JAKRKC020000004">
    <property type="protein sequence ID" value="MCK2222054.1"/>
    <property type="molecule type" value="Genomic_DNA"/>
</dbReference>
<dbReference type="SUPFAM" id="SSF50998">
    <property type="entry name" value="Quinoprotein alcohol dehydrogenase-like"/>
    <property type="match status" value="1"/>
</dbReference>
<dbReference type="SMART" id="SM00220">
    <property type="entry name" value="S_TKc"/>
    <property type="match status" value="1"/>
</dbReference>
<keyword evidence="6" id="KW-1185">Reference proteome</keyword>
<organism evidence="5 6">
    <name type="scientific">Actinomadura luzonensis</name>
    <dbReference type="NCBI Taxonomy" id="2805427"/>
    <lineage>
        <taxon>Bacteria</taxon>
        <taxon>Bacillati</taxon>
        <taxon>Actinomycetota</taxon>
        <taxon>Actinomycetes</taxon>
        <taxon>Streptosporangiales</taxon>
        <taxon>Thermomonosporaceae</taxon>
        <taxon>Actinomadura</taxon>
    </lineage>
</organism>
<dbReference type="GO" id="GO:0016301">
    <property type="term" value="F:kinase activity"/>
    <property type="evidence" value="ECO:0007669"/>
    <property type="project" value="UniProtKB-KW"/>
</dbReference>
<dbReference type="Gene3D" id="1.10.510.10">
    <property type="entry name" value="Transferase(Phosphotransferase) domain 1"/>
    <property type="match status" value="1"/>
</dbReference>
<evidence type="ECO:0000313" key="6">
    <source>
        <dbReference type="Proteomes" id="UP001317259"/>
    </source>
</evidence>
<dbReference type="InterPro" id="IPR011009">
    <property type="entry name" value="Kinase-like_dom_sf"/>
</dbReference>
<dbReference type="InterPro" id="IPR051931">
    <property type="entry name" value="PAK3-like"/>
</dbReference>
<dbReference type="Proteomes" id="UP001317259">
    <property type="component" value="Unassembled WGS sequence"/>
</dbReference>
<dbReference type="Pfam" id="PF20703">
    <property type="entry name" value="nSTAND1"/>
    <property type="match status" value="1"/>
</dbReference>
<evidence type="ECO:0000256" key="2">
    <source>
        <dbReference type="ARBA" id="ARBA00022741"/>
    </source>
</evidence>